<dbReference type="PROSITE" id="PS50112">
    <property type="entry name" value="PAS"/>
    <property type="match status" value="1"/>
</dbReference>
<dbReference type="SMART" id="SM00388">
    <property type="entry name" value="HisKA"/>
    <property type="match status" value="1"/>
</dbReference>
<dbReference type="Pfam" id="PF13426">
    <property type="entry name" value="PAS_9"/>
    <property type="match status" value="2"/>
</dbReference>
<feature type="transmembrane region" description="Helical" evidence="9">
    <location>
        <begin position="83"/>
        <end position="102"/>
    </location>
</feature>
<keyword evidence="5" id="KW-0808">Transferase</keyword>
<dbReference type="SUPFAM" id="SSF55874">
    <property type="entry name" value="ATPase domain of HSP90 chaperone/DNA topoisomerase II/histidine kinase"/>
    <property type="match status" value="1"/>
</dbReference>
<dbReference type="RefSeq" id="WP_176762060.1">
    <property type="nucleotide sequence ID" value="NZ_FNFP01000001.1"/>
</dbReference>
<keyword evidence="8 9" id="KW-0472">Membrane</keyword>
<dbReference type="InterPro" id="IPR003594">
    <property type="entry name" value="HATPase_dom"/>
</dbReference>
<evidence type="ECO:0000256" key="7">
    <source>
        <dbReference type="ARBA" id="ARBA00023012"/>
    </source>
</evidence>
<keyword evidence="9" id="KW-1133">Transmembrane helix</keyword>
<dbReference type="InterPro" id="IPR003661">
    <property type="entry name" value="HisK_dim/P_dom"/>
</dbReference>
<dbReference type="PANTHER" id="PTHR42878">
    <property type="entry name" value="TWO-COMPONENT HISTIDINE KINASE"/>
    <property type="match status" value="1"/>
</dbReference>
<dbReference type="Gene3D" id="3.30.565.10">
    <property type="entry name" value="Histidine kinase-like ATPase, C-terminal domain"/>
    <property type="match status" value="1"/>
</dbReference>
<reference evidence="12 13" key="1">
    <citation type="submission" date="2016-10" db="EMBL/GenBank/DDBJ databases">
        <authorList>
            <person name="de Groot N.N."/>
        </authorList>
    </citation>
    <scope>NUCLEOTIDE SEQUENCE [LARGE SCALE GENOMIC DNA]</scope>
    <source>
        <strain evidence="12 13">DSM 18346</strain>
    </source>
</reference>
<dbReference type="PANTHER" id="PTHR42878:SF15">
    <property type="entry name" value="BACTERIOPHYTOCHROME"/>
    <property type="match status" value="1"/>
</dbReference>
<feature type="transmembrane region" description="Helical" evidence="9">
    <location>
        <begin position="158"/>
        <end position="183"/>
    </location>
</feature>
<sequence length="775" mass="89594">MINHLKNKEIYKITLSVMLGFIGFVGAFYSTRLNFNEFYINFPWSIILPLLVSLAWGPYYGVISISLGLTILYPFVLGYYNGWASLVPLSSLYIWIIIHGYGGQKRLEKDKFYYNVYFVQLIYVIIRMVIYVVFFPILIKFNPPFWNPEAYTQIEISIILLFAIKGIIVESILVALADAILLLPPVKRMFGLEYSASAKYNTRIMMALVIFGLMFTLVILIVQNFIIDQKGLLEWIIELDEKTMITFVLSTILFFIMSGITVRFVEKVLEAQESLRIREAQYHTIFEGINDLYIETELNGIILIASPSAKEILNYEAEELVGVNIKELYYHPNENDNLIDIVLDKKEINNYEIIVKDKNGKKRWLWFHAKISSYKEGEHKIISVARDVTQYVEAINEKIKSEGKYKVLYEKMLNGFIIFKPVHTEYNELIDIRYIDVNPGFEEQSKMNKEDLIGKTWSEIYGYQNQHLDVFRRVLKTGNSEGFEVYSAEKNLYFLFNAFVIDKDYIGLVSENITPYKKAIKEIQSLNNELEQRVIDRTAELQSVVSELEGFSYTISHDLKSPLRAIDGYSQFIMEDYGKTLDSEVVEMIKSIQDICKDMIGLINELLEYSITSKANIHNEPVNVKQIILTVFREFEIGNPERKIQLCFDNELPIINGDRVLLKQAITNIIANAIKFSKDREITIISVGSNKTDNEYMFYVKDNGVGFDMKYSNKLFGIFQRLHRRDDFEGAGIGLATVRKVLEKHGGKVWIEGVLNEGTTVYFTLPVKAEIENEV</sequence>
<dbReference type="Gene3D" id="3.30.450.20">
    <property type="entry name" value="PAS domain"/>
    <property type="match status" value="2"/>
</dbReference>
<dbReference type="SMART" id="SM00091">
    <property type="entry name" value="PAS"/>
    <property type="match status" value="1"/>
</dbReference>
<evidence type="ECO:0000313" key="12">
    <source>
        <dbReference type="EMBL" id="SDK24116.1"/>
    </source>
</evidence>
<accession>A0A1G9A9S4</accession>
<dbReference type="PRINTS" id="PR00344">
    <property type="entry name" value="BCTRLSENSOR"/>
</dbReference>
<dbReference type="InterPro" id="IPR005467">
    <property type="entry name" value="His_kinase_dom"/>
</dbReference>
<dbReference type="InterPro" id="IPR050351">
    <property type="entry name" value="BphY/WalK/GraS-like"/>
</dbReference>
<evidence type="ECO:0000259" key="11">
    <source>
        <dbReference type="PROSITE" id="PS50112"/>
    </source>
</evidence>
<evidence type="ECO:0000256" key="8">
    <source>
        <dbReference type="ARBA" id="ARBA00023136"/>
    </source>
</evidence>
<evidence type="ECO:0000256" key="5">
    <source>
        <dbReference type="ARBA" id="ARBA00022679"/>
    </source>
</evidence>
<dbReference type="InterPro" id="IPR004358">
    <property type="entry name" value="Sig_transdc_His_kin-like_C"/>
</dbReference>
<feature type="transmembrane region" description="Helical" evidence="9">
    <location>
        <begin position="59"/>
        <end position="77"/>
    </location>
</feature>
<keyword evidence="9" id="KW-0812">Transmembrane</keyword>
<dbReference type="AlphaFoldDB" id="A0A1G9A9S4"/>
<dbReference type="CDD" id="cd00082">
    <property type="entry name" value="HisKA"/>
    <property type="match status" value="1"/>
</dbReference>
<feature type="transmembrane region" description="Helical" evidence="9">
    <location>
        <begin position="204"/>
        <end position="227"/>
    </location>
</feature>
<feature type="domain" description="PAS" evidence="11">
    <location>
        <begin position="278"/>
        <end position="338"/>
    </location>
</feature>
<dbReference type="GO" id="GO:0016020">
    <property type="term" value="C:membrane"/>
    <property type="evidence" value="ECO:0007669"/>
    <property type="project" value="UniProtKB-SubCell"/>
</dbReference>
<dbReference type="Pfam" id="PF00512">
    <property type="entry name" value="HisKA"/>
    <property type="match status" value="1"/>
</dbReference>
<keyword evidence="6" id="KW-0418">Kinase</keyword>
<evidence type="ECO:0000256" key="4">
    <source>
        <dbReference type="ARBA" id="ARBA00022553"/>
    </source>
</evidence>
<dbReference type="GO" id="GO:0000156">
    <property type="term" value="F:phosphorelay response regulator activity"/>
    <property type="evidence" value="ECO:0007669"/>
    <property type="project" value="TreeGrafter"/>
</dbReference>
<evidence type="ECO:0000256" key="3">
    <source>
        <dbReference type="ARBA" id="ARBA00012438"/>
    </source>
</evidence>
<dbReference type="EC" id="2.7.13.3" evidence="3"/>
<feature type="transmembrane region" description="Helical" evidence="9">
    <location>
        <begin position="247"/>
        <end position="265"/>
    </location>
</feature>
<feature type="transmembrane region" description="Helical" evidence="9">
    <location>
        <begin position="114"/>
        <end position="138"/>
    </location>
</feature>
<dbReference type="InterPro" id="IPR000014">
    <property type="entry name" value="PAS"/>
</dbReference>
<dbReference type="FunFam" id="3.30.565.10:FF:000006">
    <property type="entry name" value="Sensor histidine kinase WalK"/>
    <property type="match status" value="1"/>
</dbReference>
<protein>
    <recommendedName>
        <fullName evidence="3">histidine kinase</fullName>
        <ecNumber evidence="3">2.7.13.3</ecNumber>
    </recommendedName>
</protein>
<dbReference type="SUPFAM" id="SSF47384">
    <property type="entry name" value="Homodimeric domain of signal transducing histidine kinase"/>
    <property type="match status" value="1"/>
</dbReference>
<evidence type="ECO:0000259" key="10">
    <source>
        <dbReference type="PROSITE" id="PS50109"/>
    </source>
</evidence>
<keyword evidence="7" id="KW-0902">Two-component regulatory system</keyword>
<keyword evidence="13" id="KW-1185">Reference proteome</keyword>
<dbReference type="GO" id="GO:0000155">
    <property type="term" value="F:phosphorelay sensor kinase activity"/>
    <property type="evidence" value="ECO:0007669"/>
    <property type="project" value="InterPro"/>
</dbReference>
<dbReference type="InterPro" id="IPR036097">
    <property type="entry name" value="HisK_dim/P_sf"/>
</dbReference>
<dbReference type="Proteomes" id="UP000198718">
    <property type="component" value="Unassembled WGS sequence"/>
</dbReference>
<evidence type="ECO:0000256" key="9">
    <source>
        <dbReference type="SAM" id="Phobius"/>
    </source>
</evidence>
<dbReference type="STRING" id="393762.SAMN05660472_01104"/>
<comment type="catalytic activity">
    <reaction evidence="1">
        <text>ATP + protein L-histidine = ADP + protein N-phospho-L-histidine.</text>
        <dbReference type="EC" id="2.7.13.3"/>
    </reaction>
</comment>
<dbReference type="GO" id="GO:0007234">
    <property type="term" value="P:osmosensory signaling via phosphorelay pathway"/>
    <property type="evidence" value="ECO:0007669"/>
    <property type="project" value="TreeGrafter"/>
</dbReference>
<keyword evidence="4" id="KW-0597">Phosphoprotein</keyword>
<dbReference type="CDD" id="cd00130">
    <property type="entry name" value="PAS"/>
    <property type="match status" value="1"/>
</dbReference>
<dbReference type="PROSITE" id="PS50109">
    <property type="entry name" value="HIS_KIN"/>
    <property type="match status" value="1"/>
</dbReference>
<organism evidence="12 13">
    <name type="scientific">Natronincola ferrireducens</name>
    <dbReference type="NCBI Taxonomy" id="393762"/>
    <lineage>
        <taxon>Bacteria</taxon>
        <taxon>Bacillati</taxon>
        <taxon>Bacillota</taxon>
        <taxon>Clostridia</taxon>
        <taxon>Peptostreptococcales</taxon>
        <taxon>Natronincolaceae</taxon>
        <taxon>Natronincola</taxon>
    </lineage>
</organism>
<dbReference type="EMBL" id="FNFP01000001">
    <property type="protein sequence ID" value="SDK24116.1"/>
    <property type="molecule type" value="Genomic_DNA"/>
</dbReference>
<dbReference type="InterPro" id="IPR036890">
    <property type="entry name" value="HATPase_C_sf"/>
</dbReference>
<dbReference type="GO" id="GO:0030295">
    <property type="term" value="F:protein kinase activator activity"/>
    <property type="evidence" value="ECO:0007669"/>
    <property type="project" value="TreeGrafter"/>
</dbReference>
<evidence type="ECO:0000256" key="6">
    <source>
        <dbReference type="ARBA" id="ARBA00022777"/>
    </source>
</evidence>
<name>A0A1G9A9S4_9FIRM</name>
<evidence type="ECO:0000256" key="1">
    <source>
        <dbReference type="ARBA" id="ARBA00000085"/>
    </source>
</evidence>
<dbReference type="InterPro" id="IPR035965">
    <property type="entry name" value="PAS-like_dom_sf"/>
</dbReference>
<comment type="subcellular location">
    <subcellularLocation>
        <location evidence="2">Membrane</location>
    </subcellularLocation>
</comment>
<evidence type="ECO:0000313" key="13">
    <source>
        <dbReference type="Proteomes" id="UP000198718"/>
    </source>
</evidence>
<dbReference type="SMART" id="SM00387">
    <property type="entry name" value="HATPase_c"/>
    <property type="match status" value="1"/>
</dbReference>
<dbReference type="Gene3D" id="1.10.287.130">
    <property type="match status" value="1"/>
</dbReference>
<feature type="transmembrane region" description="Helical" evidence="9">
    <location>
        <begin position="12"/>
        <end position="29"/>
    </location>
</feature>
<evidence type="ECO:0000256" key="2">
    <source>
        <dbReference type="ARBA" id="ARBA00004370"/>
    </source>
</evidence>
<gene>
    <name evidence="12" type="ORF">SAMN05660472_01104</name>
</gene>
<dbReference type="Pfam" id="PF02518">
    <property type="entry name" value="HATPase_c"/>
    <property type="match status" value="1"/>
</dbReference>
<proteinExistence type="predicted"/>
<dbReference type="NCBIfam" id="TIGR00229">
    <property type="entry name" value="sensory_box"/>
    <property type="match status" value="1"/>
</dbReference>
<dbReference type="SUPFAM" id="SSF55785">
    <property type="entry name" value="PYP-like sensor domain (PAS domain)"/>
    <property type="match status" value="2"/>
</dbReference>
<feature type="domain" description="Histidine kinase" evidence="10">
    <location>
        <begin position="554"/>
        <end position="769"/>
    </location>
</feature>